<accession>A0A915E9A7</accession>
<proteinExistence type="predicted"/>
<evidence type="ECO:0000256" key="1">
    <source>
        <dbReference type="SAM" id="MobiDB-lite"/>
    </source>
</evidence>
<feature type="region of interest" description="Disordered" evidence="1">
    <location>
        <begin position="198"/>
        <end position="255"/>
    </location>
</feature>
<feature type="compositionally biased region" description="Low complexity" evidence="1">
    <location>
        <begin position="212"/>
        <end position="255"/>
    </location>
</feature>
<protein>
    <submittedName>
        <fullName evidence="3">Uncharacterized protein</fullName>
    </submittedName>
</protein>
<keyword evidence="2" id="KW-1185">Reference proteome</keyword>
<sequence>MRGPCLSASSGCLCKGEYTKQTRCNTAPCEFPRDSCCDNLQPGSSNGSIVCGPEDAAEEDEPMTTTCVPYGGVWSDWGSWSTCTGAGCGGCGTANRTRTCGCTNLNCKCQGASSDSKPCKVVGVWSAWSKPTQCTDTCGGYGNMTRTRTCTTPDCPCSGNSTKVSDLAKQNATMYYHLMSQNGVNVCAPYPMATTDDLPAEPEPCDDENACTTPSSQTISSTTLTSSSNSQPSTESSNTPASSSGPPSTTVAPVSTKKACLQEANGLIGPMELPAQIVVEVVAQLQKSHLRFSKGWMPCEGSATMQTSCNETPCQYPETLVVSRSRPKQSSYFQNRLHGLGDLYIRNLTEISY</sequence>
<dbReference type="AlphaFoldDB" id="A0A915E9A7"/>
<dbReference type="SUPFAM" id="SSF82895">
    <property type="entry name" value="TSP-1 type 1 repeat"/>
    <property type="match status" value="1"/>
</dbReference>
<dbReference type="SMART" id="SM00209">
    <property type="entry name" value="TSP1"/>
    <property type="match status" value="2"/>
</dbReference>
<dbReference type="Gene3D" id="2.20.100.10">
    <property type="entry name" value="Thrombospondin type-1 (TSP1) repeat"/>
    <property type="match status" value="1"/>
</dbReference>
<name>A0A915E9A7_9BILA</name>
<organism evidence="2 3">
    <name type="scientific">Ditylenchus dipsaci</name>
    <dbReference type="NCBI Taxonomy" id="166011"/>
    <lineage>
        <taxon>Eukaryota</taxon>
        <taxon>Metazoa</taxon>
        <taxon>Ecdysozoa</taxon>
        <taxon>Nematoda</taxon>
        <taxon>Chromadorea</taxon>
        <taxon>Rhabditida</taxon>
        <taxon>Tylenchina</taxon>
        <taxon>Tylenchomorpha</taxon>
        <taxon>Sphaerularioidea</taxon>
        <taxon>Anguinidae</taxon>
        <taxon>Anguininae</taxon>
        <taxon>Ditylenchus</taxon>
    </lineage>
</organism>
<dbReference type="PRINTS" id="PR01705">
    <property type="entry name" value="TSP1REPEAT"/>
</dbReference>
<feature type="compositionally biased region" description="Acidic residues" evidence="1">
    <location>
        <begin position="198"/>
        <end position="209"/>
    </location>
</feature>
<dbReference type="WBParaSite" id="jg2916">
    <property type="protein sequence ID" value="jg2916"/>
    <property type="gene ID" value="jg2916"/>
</dbReference>
<dbReference type="InterPro" id="IPR036383">
    <property type="entry name" value="TSP1_rpt_sf"/>
</dbReference>
<evidence type="ECO:0000313" key="3">
    <source>
        <dbReference type="WBParaSite" id="jg2916"/>
    </source>
</evidence>
<reference evidence="3" key="1">
    <citation type="submission" date="2022-11" db="UniProtKB">
        <authorList>
            <consortium name="WormBaseParasite"/>
        </authorList>
    </citation>
    <scope>IDENTIFICATION</scope>
</reference>
<dbReference type="PANTHER" id="PTHR31507">
    <property type="entry name" value="PROTEIN CBG15923"/>
    <property type="match status" value="1"/>
</dbReference>
<dbReference type="InterPro" id="IPR000884">
    <property type="entry name" value="TSP1_rpt"/>
</dbReference>
<dbReference type="PANTHER" id="PTHR31507:SF3">
    <property type="entry name" value="TIL DOMAIN-CONTAINING PROTEIN"/>
    <property type="match status" value="1"/>
</dbReference>
<dbReference type="Proteomes" id="UP000887574">
    <property type="component" value="Unplaced"/>
</dbReference>
<evidence type="ECO:0000313" key="2">
    <source>
        <dbReference type="Proteomes" id="UP000887574"/>
    </source>
</evidence>
<dbReference type="PROSITE" id="PS50092">
    <property type="entry name" value="TSP1"/>
    <property type="match status" value="1"/>
</dbReference>